<dbReference type="Gene3D" id="3.90.420.10">
    <property type="entry name" value="Oxidoreductase, molybdopterin-binding domain"/>
    <property type="match status" value="1"/>
</dbReference>
<proteinExistence type="predicted"/>
<evidence type="ECO:0000259" key="8">
    <source>
        <dbReference type="Pfam" id="PF01292"/>
    </source>
</evidence>
<dbReference type="RefSeq" id="WP_129985542.1">
    <property type="nucleotide sequence ID" value="NZ_SDPU01000011.1"/>
</dbReference>
<dbReference type="SUPFAM" id="SSF56524">
    <property type="entry name" value="Oxidoreductase molybdopterin-binding domain"/>
    <property type="match status" value="1"/>
</dbReference>
<evidence type="ECO:0000256" key="2">
    <source>
        <dbReference type="ARBA" id="ARBA00022475"/>
    </source>
</evidence>
<dbReference type="OrthoDB" id="5241952at2"/>
<feature type="transmembrane region" description="Helical" evidence="6">
    <location>
        <begin position="62"/>
        <end position="84"/>
    </location>
</feature>
<keyword evidence="4 6" id="KW-1133">Transmembrane helix</keyword>
<dbReference type="InterPro" id="IPR011577">
    <property type="entry name" value="Cyt_b561_bac/Ni-Hgenase"/>
</dbReference>
<feature type="transmembrane region" description="Helical" evidence="6">
    <location>
        <begin position="196"/>
        <end position="214"/>
    </location>
</feature>
<comment type="caution">
    <text evidence="9">The sequence shown here is derived from an EMBL/GenBank/DDBJ whole genome shotgun (WGS) entry which is preliminary data.</text>
</comment>
<organism evidence="9 10">
    <name type="scientific">Nocardioides iriomotensis</name>
    <dbReference type="NCBI Taxonomy" id="715784"/>
    <lineage>
        <taxon>Bacteria</taxon>
        <taxon>Bacillati</taxon>
        <taxon>Actinomycetota</taxon>
        <taxon>Actinomycetes</taxon>
        <taxon>Propionibacteriales</taxon>
        <taxon>Nocardioidaceae</taxon>
        <taxon>Nocardioides</taxon>
    </lineage>
</organism>
<dbReference type="GO" id="GO:0022904">
    <property type="term" value="P:respiratory electron transport chain"/>
    <property type="evidence" value="ECO:0007669"/>
    <property type="project" value="InterPro"/>
</dbReference>
<dbReference type="Pfam" id="PF01292">
    <property type="entry name" value="Ni_hydr_CYTB"/>
    <property type="match status" value="1"/>
</dbReference>
<dbReference type="InterPro" id="IPR000572">
    <property type="entry name" value="OxRdtase_Mopterin-bd_dom"/>
</dbReference>
<dbReference type="AlphaFoldDB" id="A0A4Q5J8T8"/>
<evidence type="ECO:0000313" key="9">
    <source>
        <dbReference type="EMBL" id="RYU14328.1"/>
    </source>
</evidence>
<feature type="transmembrane region" description="Helical" evidence="6">
    <location>
        <begin position="105"/>
        <end position="123"/>
    </location>
</feature>
<dbReference type="SUPFAM" id="SSF81342">
    <property type="entry name" value="Transmembrane di-heme cytochromes"/>
    <property type="match status" value="1"/>
</dbReference>
<dbReference type="InterPro" id="IPR016174">
    <property type="entry name" value="Di-haem_cyt_TM"/>
</dbReference>
<dbReference type="Proteomes" id="UP000291189">
    <property type="component" value="Unassembled WGS sequence"/>
</dbReference>
<gene>
    <name evidence="9" type="ORF">ETU37_03730</name>
</gene>
<comment type="subcellular location">
    <subcellularLocation>
        <location evidence="1">Cell membrane</location>
        <topology evidence="1">Multi-pass membrane protein</topology>
    </subcellularLocation>
</comment>
<feature type="transmembrane region" description="Helical" evidence="6">
    <location>
        <begin position="143"/>
        <end position="160"/>
    </location>
</feature>
<sequence length="380" mass="41177">MRVPDESDVRSHLRSPEVAARVGLWLGICFAVAFLTGLYSHALQDPPSWFVPLRRPVWSYRVSQGLHYLAGTACVPLLLVKLYAVYPKLFARPPWLDRAALLRHGLERASIALLVASSLFQVATGLANSTQWYPWAFSFRSTHYAVAWVAIGSLLVHVAVKLPTIRAALRADPAASGPGPRAEGGLSRRALIRTTYLATGLVVVSVAGSAVPWLRRVSVFENHFVPSGGIPINKTARRAGVTVLSTDPGWRLEVVHGQRTASLSREDLRALPRQVARLPIACVEGWSASGEWDGVRVRDLLALVGAPRGSVVTVTSLQPDGPFRTSTLLPAESDDPLTLVALGLDGDDLSIDHGFPCRLIAPGRPGVLQTKWLARIEVES</sequence>
<evidence type="ECO:0000256" key="5">
    <source>
        <dbReference type="ARBA" id="ARBA00023136"/>
    </source>
</evidence>
<dbReference type="GO" id="GO:0009055">
    <property type="term" value="F:electron transfer activity"/>
    <property type="evidence" value="ECO:0007669"/>
    <property type="project" value="InterPro"/>
</dbReference>
<evidence type="ECO:0000256" key="4">
    <source>
        <dbReference type="ARBA" id="ARBA00022989"/>
    </source>
</evidence>
<accession>A0A4Q5J8T8</accession>
<dbReference type="PANTHER" id="PTHR43032">
    <property type="entry name" value="PROTEIN-METHIONINE-SULFOXIDE REDUCTASE"/>
    <property type="match status" value="1"/>
</dbReference>
<dbReference type="InterPro" id="IPR036374">
    <property type="entry name" value="OxRdtase_Mopterin-bd_sf"/>
</dbReference>
<dbReference type="EMBL" id="SDPU01000011">
    <property type="protein sequence ID" value="RYU14328.1"/>
    <property type="molecule type" value="Genomic_DNA"/>
</dbReference>
<feature type="transmembrane region" description="Helical" evidence="6">
    <location>
        <begin position="22"/>
        <end position="42"/>
    </location>
</feature>
<keyword evidence="10" id="KW-1185">Reference proteome</keyword>
<evidence type="ECO:0000313" key="10">
    <source>
        <dbReference type="Proteomes" id="UP000291189"/>
    </source>
</evidence>
<protein>
    <submittedName>
        <fullName evidence="9">Molybdopterin-binding protein</fullName>
    </submittedName>
</protein>
<keyword evidence="5 6" id="KW-0472">Membrane</keyword>
<dbReference type="Pfam" id="PF00174">
    <property type="entry name" value="Oxidored_molyb"/>
    <property type="match status" value="1"/>
</dbReference>
<dbReference type="CDD" id="cd00321">
    <property type="entry name" value="SO_family_Moco"/>
    <property type="match status" value="1"/>
</dbReference>
<evidence type="ECO:0000259" key="7">
    <source>
        <dbReference type="Pfam" id="PF00174"/>
    </source>
</evidence>
<evidence type="ECO:0000256" key="3">
    <source>
        <dbReference type="ARBA" id="ARBA00022692"/>
    </source>
</evidence>
<name>A0A4Q5J8T8_9ACTN</name>
<feature type="domain" description="Cytochrome b561 bacterial/Ni-hydrogenase" evidence="8">
    <location>
        <begin position="26"/>
        <end position="159"/>
    </location>
</feature>
<evidence type="ECO:0000256" key="1">
    <source>
        <dbReference type="ARBA" id="ARBA00004651"/>
    </source>
</evidence>
<keyword evidence="2" id="KW-1003">Cell membrane</keyword>
<dbReference type="GO" id="GO:0005886">
    <property type="term" value="C:plasma membrane"/>
    <property type="evidence" value="ECO:0007669"/>
    <property type="project" value="UniProtKB-SubCell"/>
</dbReference>
<feature type="domain" description="Oxidoreductase molybdopterin-binding" evidence="7">
    <location>
        <begin position="249"/>
        <end position="379"/>
    </location>
</feature>
<keyword evidence="3 6" id="KW-0812">Transmembrane</keyword>
<evidence type="ECO:0000256" key="6">
    <source>
        <dbReference type="SAM" id="Phobius"/>
    </source>
</evidence>
<dbReference type="PANTHER" id="PTHR43032:SF2">
    <property type="entry name" value="BLL0505 PROTEIN"/>
    <property type="match status" value="1"/>
</dbReference>
<reference evidence="9 10" key="1">
    <citation type="submission" date="2019-01" db="EMBL/GenBank/DDBJ databases">
        <title>Nocardioides guangzhouensis sp. nov., an actinobacterium isolated from soil.</title>
        <authorList>
            <person name="Fu Y."/>
            <person name="Cai Y."/>
            <person name="Lin Z."/>
            <person name="Chen P."/>
        </authorList>
    </citation>
    <scope>NUCLEOTIDE SEQUENCE [LARGE SCALE GENOMIC DNA]</scope>
    <source>
        <strain evidence="9 10">NBRC 105384</strain>
    </source>
</reference>